<dbReference type="PANTHER" id="PTHR10000">
    <property type="entry name" value="PHOSPHOSERINE PHOSPHATASE"/>
    <property type="match status" value="1"/>
</dbReference>
<dbReference type="PANTHER" id="PTHR10000:SF25">
    <property type="entry name" value="PHOSPHATASE YKRA-RELATED"/>
    <property type="match status" value="1"/>
</dbReference>
<dbReference type="InterPro" id="IPR036412">
    <property type="entry name" value="HAD-like_sf"/>
</dbReference>
<dbReference type="GO" id="GO:0005829">
    <property type="term" value="C:cytosol"/>
    <property type="evidence" value="ECO:0007669"/>
    <property type="project" value="TreeGrafter"/>
</dbReference>
<dbReference type="GO" id="GO:0016853">
    <property type="term" value="F:isomerase activity"/>
    <property type="evidence" value="ECO:0007669"/>
    <property type="project" value="UniProtKB-KW"/>
</dbReference>
<sequence>MNKSTFFFDIDGTLATYQKPVSHQLREKLLYLKIKGHKIFLCTGRGYSDLPPDLLSIGFNGIICSTGAYLRIQDKVIWDCPFPRPLLLELYNYLRELKISSYFEGSSFIYRAEQGEALEKQFPPIDQLLLQPPSTMDAIYSVTFHLKLEEELPAITHWAQEHHLNLFMQTKLHGDILMKECNKAIGIRKMLEYLHLTDWPSFGFGDSPNDIDMFRTVNTSIAMGHAPTEVKEAASYITGTFEEDGVFEFLEKFE</sequence>
<dbReference type="GO" id="GO:0016791">
    <property type="term" value="F:phosphatase activity"/>
    <property type="evidence" value="ECO:0007669"/>
    <property type="project" value="UniProtKB-ARBA"/>
</dbReference>
<dbReference type="PROSITE" id="PS01229">
    <property type="entry name" value="COF_2"/>
    <property type="match status" value="1"/>
</dbReference>
<dbReference type="NCBIfam" id="TIGR00099">
    <property type="entry name" value="Cof-subfamily"/>
    <property type="match status" value="1"/>
</dbReference>
<dbReference type="Gene3D" id="3.30.1240.10">
    <property type="match status" value="1"/>
</dbReference>
<keyword evidence="1" id="KW-0413">Isomerase</keyword>
<dbReference type="NCBIfam" id="TIGR01484">
    <property type="entry name" value="HAD-SF-IIB"/>
    <property type="match status" value="1"/>
</dbReference>
<dbReference type="Proteomes" id="UP000363661">
    <property type="component" value="Unassembled WGS sequence"/>
</dbReference>
<gene>
    <name evidence="1" type="ORF">RTSSTS7063_01613</name>
</gene>
<dbReference type="AlphaFoldDB" id="A0A564TSM3"/>
<protein>
    <submittedName>
        <fullName evidence="1">Bifunctional phosphatase/peptidyl-prolyl cis-trans isomerase</fullName>
    </submittedName>
</protein>
<accession>A0A564TSM3</accession>
<dbReference type="Gene3D" id="3.40.50.1000">
    <property type="entry name" value="HAD superfamily/HAD-like"/>
    <property type="match status" value="1"/>
</dbReference>
<dbReference type="SUPFAM" id="SSF56784">
    <property type="entry name" value="HAD-like"/>
    <property type="match status" value="1"/>
</dbReference>
<evidence type="ECO:0000313" key="1">
    <source>
        <dbReference type="EMBL" id="VUX10182.1"/>
    </source>
</evidence>
<dbReference type="InterPro" id="IPR023214">
    <property type="entry name" value="HAD_sf"/>
</dbReference>
<evidence type="ECO:0000313" key="2">
    <source>
        <dbReference type="Proteomes" id="UP000363661"/>
    </source>
</evidence>
<dbReference type="InterPro" id="IPR006379">
    <property type="entry name" value="HAD-SF_hydro_IIB"/>
</dbReference>
<dbReference type="InterPro" id="IPR000150">
    <property type="entry name" value="Cof"/>
</dbReference>
<dbReference type="GO" id="GO:0000287">
    <property type="term" value="F:magnesium ion binding"/>
    <property type="evidence" value="ECO:0007669"/>
    <property type="project" value="TreeGrafter"/>
</dbReference>
<reference evidence="1 2" key="1">
    <citation type="submission" date="2019-07" db="EMBL/GenBank/DDBJ databases">
        <authorList>
            <person name="Hibberd C M."/>
            <person name="Gehrig L. J."/>
            <person name="Chang H.-W."/>
            <person name="Venkatesh S."/>
        </authorList>
    </citation>
    <scope>NUCLEOTIDE SEQUENCE [LARGE SCALE GENOMIC DNA]</scope>
    <source>
        <strain evidence="1">Ruminococcus_torques_SSTS_Bg7063</strain>
    </source>
</reference>
<organism evidence="1 2">
    <name type="scientific">[Ruminococcus] torques</name>
    <dbReference type="NCBI Taxonomy" id="33039"/>
    <lineage>
        <taxon>Bacteria</taxon>
        <taxon>Bacillati</taxon>
        <taxon>Bacillota</taxon>
        <taxon>Clostridia</taxon>
        <taxon>Lachnospirales</taxon>
        <taxon>Lachnospiraceae</taxon>
        <taxon>Mediterraneibacter</taxon>
    </lineage>
</organism>
<dbReference type="EMBL" id="CABHNA010000054">
    <property type="protein sequence ID" value="VUX10182.1"/>
    <property type="molecule type" value="Genomic_DNA"/>
</dbReference>
<name>A0A564TSM3_9FIRM</name>
<dbReference type="Pfam" id="PF08282">
    <property type="entry name" value="Hydrolase_3"/>
    <property type="match status" value="1"/>
</dbReference>
<keyword evidence="2" id="KW-1185">Reference proteome</keyword>
<proteinExistence type="predicted"/>